<protein>
    <submittedName>
        <fullName evidence="2">Uncharacterized protein</fullName>
    </submittedName>
</protein>
<dbReference type="EMBL" id="AP018205">
    <property type="protein sequence ID" value="BAY59814.1"/>
    <property type="molecule type" value="Genomic_DNA"/>
</dbReference>
<keyword evidence="2" id="KW-0614">Plasmid</keyword>
<evidence type="ECO:0000313" key="3">
    <source>
        <dbReference type="Proteomes" id="UP000217895"/>
    </source>
</evidence>
<geneLocation type="plasmid" evidence="2">
    <name>plasmid2</name>
</geneLocation>
<sequence>MQEHELLSQREDQYYDSLREAPEDRQYEIYLEERLGRYGY</sequence>
<name>A0A1Z4JSW0_LEPBY</name>
<proteinExistence type="predicted"/>
<accession>A0A1Z4JSW0</accession>
<dbReference type="AlphaFoldDB" id="A0A1Z4JSW0"/>
<dbReference type="Proteomes" id="UP000217895">
    <property type="component" value="Plasmid Plasmid2 dna"/>
</dbReference>
<evidence type="ECO:0000313" key="2">
    <source>
        <dbReference type="EMBL" id="BAY59814.1"/>
    </source>
</evidence>
<evidence type="ECO:0000256" key="1">
    <source>
        <dbReference type="SAM" id="MobiDB-lite"/>
    </source>
</evidence>
<reference evidence="2 3" key="1">
    <citation type="submission" date="2017-06" db="EMBL/GenBank/DDBJ databases">
        <title>Genome sequencing of cyanobaciteial culture collection at National Institute for Environmental Studies (NIES).</title>
        <authorList>
            <person name="Hirose Y."/>
            <person name="Shimura Y."/>
            <person name="Fujisawa T."/>
            <person name="Nakamura Y."/>
            <person name="Kawachi M."/>
        </authorList>
    </citation>
    <scope>NUCLEOTIDE SEQUENCE [LARGE SCALE GENOMIC DNA]</scope>
    <source>
        <strain evidence="2 3">NIES-2135</strain>
        <plasmid evidence="3">Plasmid Plasmid2 dna</plasmid>
    </source>
</reference>
<gene>
    <name evidence="2" type="ORF">NIES2135_66910</name>
</gene>
<feature type="region of interest" description="Disordered" evidence="1">
    <location>
        <begin position="1"/>
        <end position="22"/>
    </location>
</feature>
<organism evidence="2 3">
    <name type="scientific">Leptolyngbya boryana NIES-2135</name>
    <dbReference type="NCBI Taxonomy" id="1973484"/>
    <lineage>
        <taxon>Bacteria</taxon>
        <taxon>Bacillati</taxon>
        <taxon>Cyanobacteriota</taxon>
        <taxon>Cyanophyceae</taxon>
        <taxon>Leptolyngbyales</taxon>
        <taxon>Leptolyngbyaceae</taxon>
        <taxon>Leptolyngbya group</taxon>
        <taxon>Leptolyngbya</taxon>
    </lineage>
</organism>
<keyword evidence="3" id="KW-1185">Reference proteome</keyword>